<dbReference type="RefSeq" id="WP_062295826.1">
    <property type="nucleotide sequence ID" value="NZ_CP012036.1"/>
</dbReference>
<dbReference type="KEGG" id="npz:ACX27_22870"/>
<evidence type="ECO:0000313" key="1">
    <source>
        <dbReference type="EMBL" id="ALF55024.1"/>
    </source>
</evidence>
<protein>
    <submittedName>
        <fullName evidence="1">Uncharacterized protein</fullName>
    </submittedName>
</protein>
<sequence length="85" mass="10075">MNILVTPEDEQLDKLRLELAKFTNTQEVINTNLKLIEENSHRPADINQRITIEDDNTCCQTFRDRSMVEGCDHQKYDNYFDLIEK</sequence>
<proteinExistence type="predicted"/>
<dbReference type="AlphaFoldDB" id="A0A0M4TN50"/>
<name>A0A0M4TN50_9NOSO</name>
<dbReference type="EMBL" id="CP012036">
    <property type="protein sequence ID" value="ALF55024.1"/>
    <property type="molecule type" value="Genomic_DNA"/>
</dbReference>
<dbReference type="OrthoDB" id="517705at2"/>
<evidence type="ECO:0000313" key="2">
    <source>
        <dbReference type="Proteomes" id="UP000062645"/>
    </source>
</evidence>
<reference evidence="1 2" key="2">
    <citation type="journal article" date="2016" name="Genome Announc.">
        <title>Draft Genome Sequence of the N2-Fixing Cyanobacterium Nostoc piscinale CENA21, Isolated from the Brazilian Amazon Floodplain.</title>
        <authorList>
            <person name="Leao T."/>
            <person name="Guimaraes P.I."/>
            <person name="de Melo A.G."/>
            <person name="Ramos R.T."/>
            <person name="Leao P.N."/>
            <person name="Silva A."/>
            <person name="Fiore M.F."/>
            <person name="Schneider M.P."/>
        </authorList>
    </citation>
    <scope>NUCLEOTIDE SEQUENCE [LARGE SCALE GENOMIC DNA]</scope>
    <source>
        <strain evidence="1 2">CENA21</strain>
    </source>
</reference>
<dbReference type="PATRIC" id="fig|224013.5.peg.5483"/>
<gene>
    <name evidence="1" type="ORF">ACX27_22870</name>
</gene>
<organism evidence="1 2">
    <name type="scientific">Nostoc piscinale CENA21</name>
    <dbReference type="NCBI Taxonomy" id="224013"/>
    <lineage>
        <taxon>Bacteria</taxon>
        <taxon>Bacillati</taxon>
        <taxon>Cyanobacteriota</taxon>
        <taxon>Cyanophyceae</taxon>
        <taxon>Nostocales</taxon>
        <taxon>Nostocaceae</taxon>
        <taxon>Nostoc</taxon>
    </lineage>
</organism>
<keyword evidence="2" id="KW-1185">Reference proteome</keyword>
<accession>A0A0M4TN50</accession>
<dbReference type="Proteomes" id="UP000062645">
    <property type="component" value="Chromosome"/>
</dbReference>
<reference evidence="2" key="1">
    <citation type="submission" date="2015-07" db="EMBL/GenBank/DDBJ databases">
        <title>Genome Of Nitrogen-Fixing Cyanobacterium Nostoc piscinale CENA21 From Solimoes/Amazon River Floodplain Sediments And Comparative Genomics To Uncover Biosynthetic Natural Products Potential.</title>
        <authorList>
            <person name="Leao T.F."/>
            <person name="Leao P.N."/>
            <person name="Guimaraes P.I."/>
            <person name="de Melo A.G.C."/>
            <person name="Ramos R.T.J."/>
            <person name="Silva A."/>
            <person name="Fiore M.F."/>
            <person name="Schneider M.P.C."/>
        </authorList>
    </citation>
    <scope>NUCLEOTIDE SEQUENCE [LARGE SCALE GENOMIC DNA]</scope>
    <source>
        <strain evidence="2">CENA21</strain>
    </source>
</reference>